<evidence type="ECO:0000256" key="4">
    <source>
        <dbReference type="SAM" id="MobiDB-lite"/>
    </source>
</evidence>
<dbReference type="SMART" id="SM00320">
    <property type="entry name" value="WD40"/>
    <property type="match status" value="6"/>
</dbReference>
<dbReference type="HOGENOM" id="CLU_000288_57_33_1"/>
<feature type="repeat" description="WD" evidence="3">
    <location>
        <begin position="39"/>
        <end position="79"/>
    </location>
</feature>
<feature type="region of interest" description="Disordered" evidence="4">
    <location>
        <begin position="368"/>
        <end position="389"/>
    </location>
</feature>
<dbReference type="RefSeq" id="XP_007391098.1">
    <property type="nucleotide sequence ID" value="XM_007391036.1"/>
</dbReference>
<dbReference type="Proteomes" id="UP000008370">
    <property type="component" value="Unassembled WGS sequence"/>
</dbReference>
<feature type="repeat" description="WD" evidence="3">
    <location>
        <begin position="170"/>
        <end position="203"/>
    </location>
</feature>
<keyword evidence="1 3" id="KW-0853">WD repeat</keyword>
<dbReference type="PRINTS" id="PR00320">
    <property type="entry name" value="GPROTEINBRPT"/>
</dbReference>
<name>K5WR06_PHACS</name>
<evidence type="ECO:0000256" key="2">
    <source>
        <dbReference type="ARBA" id="ARBA00022737"/>
    </source>
</evidence>
<dbReference type="GeneID" id="18914366"/>
<sequence length="389" mass="42019">MSPVFYTAFTPDGGRIISGSADHSLKIWDAVTGSCLTTLTEHQAAITSVAISPDGLWMASSSSDVIYLWSLEAPHAYRILKPKGASRYAVAFSPDSSQVLTAPSSGFDGQLAAWDVKTAKCLRKLKSSGWPYLSVNGIGFPAAGDQFACGSHSHTVLVLDLARGELRRIFAGHTELVTCVTYNRDGTRVASGSRDGTVRLWDVAKYAMNVAQPRNSSWYSDLGANTLDNYSTVFSHHGARALSGINNWTVEVEKTDTWDWACEALDIDADILCTAFSPDDSAILAASVDHGKVALWDTATGSLRAEFAGTCHNSVLFPDWATNERKGHPRPEDGLMWTCVLGYMPHCFGGQSSSMMFSHDSRYVVTGSILPGTKDKDTPMNSPDTSARL</sequence>
<evidence type="ECO:0000256" key="1">
    <source>
        <dbReference type="ARBA" id="ARBA00022574"/>
    </source>
</evidence>
<evidence type="ECO:0000313" key="6">
    <source>
        <dbReference type="Proteomes" id="UP000008370"/>
    </source>
</evidence>
<feature type="compositionally biased region" description="Polar residues" evidence="4">
    <location>
        <begin position="379"/>
        <end position="389"/>
    </location>
</feature>
<dbReference type="InParanoid" id="K5WR06"/>
<dbReference type="Pfam" id="PF00400">
    <property type="entry name" value="WD40"/>
    <property type="match status" value="3"/>
</dbReference>
<organism evidence="5 6">
    <name type="scientific">Phanerochaete carnosa (strain HHB-10118-sp)</name>
    <name type="common">White-rot fungus</name>
    <name type="synonym">Peniophora carnosa</name>
    <dbReference type="NCBI Taxonomy" id="650164"/>
    <lineage>
        <taxon>Eukaryota</taxon>
        <taxon>Fungi</taxon>
        <taxon>Dikarya</taxon>
        <taxon>Basidiomycota</taxon>
        <taxon>Agaricomycotina</taxon>
        <taxon>Agaricomycetes</taxon>
        <taxon>Polyporales</taxon>
        <taxon>Phanerochaetaceae</taxon>
        <taxon>Phanerochaete</taxon>
    </lineage>
</organism>
<dbReference type="Gene3D" id="2.130.10.10">
    <property type="entry name" value="YVTN repeat-like/Quinoprotein amine dehydrogenase"/>
    <property type="match status" value="3"/>
</dbReference>
<dbReference type="PROSITE" id="PS00678">
    <property type="entry name" value="WD_REPEATS_1"/>
    <property type="match status" value="1"/>
</dbReference>
<dbReference type="STRING" id="650164.K5WR06"/>
<dbReference type="InterPro" id="IPR020472">
    <property type="entry name" value="WD40_PAC1"/>
</dbReference>
<keyword evidence="2" id="KW-0677">Repeat</keyword>
<evidence type="ECO:0000313" key="5">
    <source>
        <dbReference type="EMBL" id="EKM61694.1"/>
    </source>
</evidence>
<dbReference type="PANTHER" id="PTHR19879:SF9">
    <property type="entry name" value="TRANSCRIPTION INITIATION FACTOR TFIID SUBUNIT 5"/>
    <property type="match status" value="1"/>
</dbReference>
<dbReference type="InterPro" id="IPR011047">
    <property type="entry name" value="Quinoprotein_ADH-like_sf"/>
</dbReference>
<dbReference type="AlphaFoldDB" id="K5WR06"/>
<dbReference type="InterPro" id="IPR001680">
    <property type="entry name" value="WD40_rpt"/>
</dbReference>
<proteinExistence type="predicted"/>
<gene>
    <name evidence="5" type="ORF">PHACADRAFT_248461</name>
</gene>
<dbReference type="InterPro" id="IPR019775">
    <property type="entry name" value="WD40_repeat_CS"/>
</dbReference>
<dbReference type="CDD" id="cd00200">
    <property type="entry name" value="WD40"/>
    <property type="match status" value="1"/>
</dbReference>
<protein>
    <submittedName>
        <fullName evidence="5">Uncharacterized protein</fullName>
    </submittedName>
</protein>
<keyword evidence="6" id="KW-1185">Reference proteome</keyword>
<dbReference type="PROSITE" id="PS50082">
    <property type="entry name" value="WD_REPEATS_2"/>
    <property type="match status" value="3"/>
</dbReference>
<dbReference type="InterPro" id="IPR015943">
    <property type="entry name" value="WD40/YVTN_repeat-like_dom_sf"/>
</dbReference>
<dbReference type="KEGG" id="pco:PHACADRAFT_248461"/>
<accession>K5WR06</accession>
<dbReference type="EMBL" id="JH930468">
    <property type="protein sequence ID" value="EKM61694.1"/>
    <property type="molecule type" value="Genomic_DNA"/>
</dbReference>
<evidence type="ECO:0000256" key="3">
    <source>
        <dbReference type="PROSITE-ProRule" id="PRU00221"/>
    </source>
</evidence>
<dbReference type="PROSITE" id="PS50294">
    <property type="entry name" value="WD_REPEATS_REGION"/>
    <property type="match status" value="2"/>
</dbReference>
<feature type="repeat" description="WD" evidence="3">
    <location>
        <begin position="1"/>
        <end position="38"/>
    </location>
</feature>
<reference evidence="5 6" key="1">
    <citation type="journal article" date="2012" name="BMC Genomics">
        <title>Comparative genomics of the white-rot fungi, Phanerochaete carnosa and P. chrysosporium, to elucidate the genetic basis of the distinct wood types they colonize.</title>
        <authorList>
            <person name="Suzuki H."/>
            <person name="MacDonald J."/>
            <person name="Syed K."/>
            <person name="Salamov A."/>
            <person name="Hori C."/>
            <person name="Aerts A."/>
            <person name="Henrissat B."/>
            <person name="Wiebenga A."/>
            <person name="vanKuyk P.A."/>
            <person name="Barry K."/>
            <person name="Lindquist E."/>
            <person name="LaButti K."/>
            <person name="Lapidus A."/>
            <person name="Lucas S."/>
            <person name="Coutinho P."/>
            <person name="Gong Y."/>
            <person name="Samejima M."/>
            <person name="Mahadevan R."/>
            <person name="Abou-Zaid M."/>
            <person name="de Vries R.P."/>
            <person name="Igarashi K."/>
            <person name="Yadav J.S."/>
            <person name="Grigoriev I.V."/>
            <person name="Master E.R."/>
        </authorList>
    </citation>
    <scope>NUCLEOTIDE SEQUENCE [LARGE SCALE GENOMIC DNA]</scope>
    <source>
        <strain evidence="5 6">HHB-10118-sp</strain>
    </source>
</reference>
<dbReference type="OrthoDB" id="2658414at2759"/>
<dbReference type="PANTHER" id="PTHR19879">
    <property type="entry name" value="TRANSCRIPTION INITIATION FACTOR TFIID"/>
    <property type="match status" value="1"/>
</dbReference>
<dbReference type="SUPFAM" id="SSF50998">
    <property type="entry name" value="Quinoprotein alcohol dehydrogenase-like"/>
    <property type="match status" value="1"/>
</dbReference>